<keyword evidence="8 12" id="KW-0413">Isomerase</keyword>
<keyword evidence="17" id="KW-1185">Reference proteome</keyword>
<dbReference type="GO" id="GO:0051301">
    <property type="term" value="P:cell division"/>
    <property type="evidence" value="ECO:0007669"/>
    <property type="project" value="UniProtKB-KW"/>
</dbReference>
<dbReference type="Gene3D" id="1.10.3120.10">
    <property type="entry name" value="Trigger factor, C-terminal domain"/>
    <property type="match status" value="1"/>
</dbReference>
<feature type="domain" description="PPIase FKBP-type" evidence="15">
    <location>
        <begin position="166"/>
        <end position="214"/>
    </location>
</feature>
<dbReference type="FunFam" id="3.10.50.40:FF:000001">
    <property type="entry name" value="Trigger factor"/>
    <property type="match status" value="1"/>
</dbReference>
<dbReference type="EC" id="5.2.1.8" evidence="3 12"/>
<keyword evidence="7 12" id="KW-0143">Chaperone</keyword>
<keyword evidence="5 12" id="KW-0132">Cell division</keyword>
<evidence type="ECO:0000256" key="7">
    <source>
        <dbReference type="ARBA" id="ARBA00023186"/>
    </source>
</evidence>
<reference evidence="16 17" key="1">
    <citation type="submission" date="2017-08" db="EMBL/GenBank/DDBJ databases">
        <title>Complete Genome Sequence of Mesoplasma chauliocola.</title>
        <authorList>
            <person name="Knight T.F.Jr."/>
            <person name="Citino T."/>
        </authorList>
    </citation>
    <scope>NUCLEOTIDE SEQUENCE [LARGE SCALE GENOMIC DNA]</scope>
    <source>
        <strain evidence="16 17">CHPA-2</strain>
    </source>
</reference>
<dbReference type="InterPro" id="IPR001179">
    <property type="entry name" value="PPIase_FKBP_dom"/>
</dbReference>
<evidence type="ECO:0000256" key="1">
    <source>
        <dbReference type="ARBA" id="ARBA00000971"/>
    </source>
</evidence>
<evidence type="ECO:0000313" key="17">
    <source>
        <dbReference type="Proteomes" id="UP000232229"/>
    </source>
</evidence>
<dbReference type="AlphaFoldDB" id="A0A249SNG6"/>
<keyword evidence="6 12" id="KW-0697">Rotamase</keyword>
<evidence type="ECO:0000313" key="16">
    <source>
        <dbReference type="EMBL" id="ASZ09176.1"/>
    </source>
</evidence>
<evidence type="ECO:0000256" key="14">
    <source>
        <dbReference type="RuleBase" id="RU003914"/>
    </source>
</evidence>
<dbReference type="InterPro" id="IPR008880">
    <property type="entry name" value="Trigger_fac_C"/>
</dbReference>
<dbReference type="InterPro" id="IPR027304">
    <property type="entry name" value="Trigger_fact/SurA_dom_sf"/>
</dbReference>
<keyword evidence="9 12" id="KW-0131">Cell cycle</keyword>
<dbReference type="PIRSF" id="PIRSF003095">
    <property type="entry name" value="Trigger_factor"/>
    <property type="match status" value="1"/>
</dbReference>
<dbReference type="SUPFAM" id="SSF54534">
    <property type="entry name" value="FKBP-like"/>
    <property type="match status" value="1"/>
</dbReference>
<comment type="catalytic activity">
    <reaction evidence="1 12 13">
        <text>[protein]-peptidylproline (omega=180) = [protein]-peptidylproline (omega=0)</text>
        <dbReference type="Rhea" id="RHEA:16237"/>
        <dbReference type="Rhea" id="RHEA-COMP:10747"/>
        <dbReference type="Rhea" id="RHEA-COMP:10748"/>
        <dbReference type="ChEBI" id="CHEBI:83833"/>
        <dbReference type="ChEBI" id="CHEBI:83834"/>
        <dbReference type="EC" id="5.2.1.8"/>
    </reaction>
</comment>
<accession>A0A249SNG6</accession>
<dbReference type="GO" id="GO:0015031">
    <property type="term" value="P:protein transport"/>
    <property type="evidence" value="ECO:0007669"/>
    <property type="project" value="UniProtKB-UniRule"/>
</dbReference>
<dbReference type="HAMAP" id="MF_00303">
    <property type="entry name" value="Trigger_factor_Tig"/>
    <property type="match status" value="1"/>
</dbReference>
<comment type="function">
    <text evidence="10 12">Involved in protein export. Acts as a chaperone by maintaining the newly synthesized protein in an open conformation. Functions as a peptidyl-prolyl cis-trans isomerase.</text>
</comment>
<dbReference type="InterPro" id="IPR005215">
    <property type="entry name" value="Trig_fac"/>
</dbReference>
<evidence type="ECO:0000259" key="15">
    <source>
        <dbReference type="PROSITE" id="PS50059"/>
    </source>
</evidence>
<dbReference type="GO" id="GO:0006457">
    <property type="term" value="P:protein folding"/>
    <property type="evidence" value="ECO:0007669"/>
    <property type="project" value="UniProtKB-UniRule"/>
</dbReference>
<dbReference type="GO" id="GO:0005737">
    <property type="term" value="C:cytoplasm"/>
    <property type="evidence" value="ECO:0007669"/>
    <property type="project" value="UniProtKB-SubCell"/>
</dbReference>
<dbReference type="InterPro" id="IPR046357">
    <property type="entry name" value="PPIase_dom_sf"/>
</dbReference>
<dbReference type="SUPFAM" id="SSF109998">
    <property type="entry name" value="Triger factor/SurA peptide-binding domain-like"/>
    <property type="match status" value="1"/>
</dbReference>
<keyword evidence="12" id="KW-0963">Cytoplasm</keyword>
<dbReference type="STRING" id="1336232.GCA_000518825_01408"/>
<evidence type="ECO:0000256" key="6">
    <source>
        <dbReference type="ARBA" id="ARBA00023110"/>
    </source>
</evidence>
<gene>
    <name evidence="12 16" type="primary">tig</name>
    <name evidence="16" type="ORF">CK556_02300</name>
</gene>
<dbReference type="Pfam" id="PF05697">
    <property type="entry name" value="Trigger_N"/>
    <property type="match status" value="1"/>
</dbReference>
<dbReference type="Pfam" id="PF00254">
    <property type="entry name" value="FKBP_C"/>
    <property type="match status" value="1"/>
</dbReference>
<dbReference type="GO" id="GO:0003755">
    <property type="term" value="F:peptidyl-prolyl cis-trans isomerase activity"/>
    <property type="evidence" value="ECO:0007669"/>
    <property type="project" value="UniProtKB-UniRule"/>
</dbReference>
<comment type="similarity">
    <text evidence="2 12 14">Belongs to the FKBP-type PPIase family. Tig subfamily.</text>
</comment>
<dbReference type="NCBIfam" id="TIGR00115">
    <property type="entry name" value="tig"/>
    <property type="match status" value="1"/>
</dbReference>
<organism evidence="16 17">
    <name type="scientific">Mesoplasma chauliocola</name>
    <dbReference type="NCBI Taxonomy" id="216427"/>
    <lineage>
        <taxon>Bacteria</taxon>
        <taxon>Bacillati</taxon>
        <taxon>Mycoplasmatota</taxon>
        <taxon>Mollicutes</taxon>
        <taxon>Entomoplasmatales</taxon>
        <taxon>Entomoplasmataceae</taxon>
        <taxon>Mesoplasma</taxon>
    </lineage>
</organism>
<dbReference type="InterPro" id="IPR036611">
    <property type="entry name" value="Trigger_fac_ribosome-bd_sf"/>
</dbReference>
<dbReference type="Gene3D" id="3.10.50.40">
    <property type="match status" value="1"/>
</dbReference>
<proteinExistence type="inferred from homology"/>
<evidence type="ECO:0000256" key="12">
    <source>
        <dbReference type="HAMAP-Rule" id="MF_00303"/>
    </source>
</evidence>
<comment type="subcellular location">
    <subcellularLocation>
        <location evidence="12">Cytoplasm</location>
    </subcellularLocation>
    <text evidence="12">About half TF is bound to the ribosome near the polypeptide exit tunnel while the other half is free in the cytoplasm.</text>
</comment>
<dbReference type="EMBL" id="CP023173">
    <property type="protein sequence ID" value="ASZ09176.1"/>
    <property type="molecule type" value="Genomic_DNA"/>
</dbReference>
<dbReference type="KEGG" id="mchc:CK556_02300"/>
<evidence type="ECO:0000256" key="8">
    <source>
        <dbReference type="ARBA" id="ARBA00023235"/>
    </source>
</evidence>
<dbReference type="Proteomes" id="UP000232229">
    <property type="component" value="Chromosome"/>
</dbReference>
<dbReference type="InterPro" id="IPR037041">
    <property type="entry name" value="Trigger_fac_C_sf"/>
</dbReference>
<evidence type="ECO:0000256" key="3">
    <source>
        <dbReference type="ARBA" id="ARBA00013194"/>
    </source>
</evidence>
<dbReference type="RefSeq" id="WP_027875647.1">
    <property type="nucleotide sequence ID" value="NZ_CP023173.1"/>
</dbReference>
<name>A0A249SNG6_9MOLU</name>
<evidence type="ECO:0000256" key="5">
    <source>
        <dbReference type="ARBA" id="ARBA00022618"/>
    </source>
</evidence>
<sequence length="426" mass="48222">MKFTELKIIEQGQGKWIVTIDGTEWTDTLKKAKNRVLANLEVPGFRKGKIPAAQAEKYVTPSKIYNEAFRMMVSPAFDFARAQEVKIEPMNSPEPIPAKVSEKELVIEFIFDLKPEIKLGDYKNIKSVTKEAIEVTKEEIEAVIDQYCEQFIMEKPKTDDAKIAKGDVVTFDFKGFMDGEAFKGGEAKGHKLVIGSNQFIPGFEDSMIGLGLGETKIDVTFPENYNPELANKPATFELNITEIKARELPKKDDELVKDLNLPNVETFAQFETKVKEDILKQKTQSSKNEFVNNLILEIIKNSTIELPKTAIENQAADLRKEFEAQIKQQGLDIKKYKKVTGLTDEQIKAELLADAKNKLETYLVTSEIRSVEKFEVTEEAINEKFENLAAQFGIPTDQIKTMVNPEMLKSEIINDLLVDFLYSNNG</sequence>
<evidence type="ECO:0000256" key="9">
    <source>
        <dbReference type="ARBA" id="ARBA00023306"/>
    </source>
</evidence>
<evidence type="ECO:0000256" key="11">
    <source>
        <dbReference type="ARBA" id="ARBA00029986"/>
    </source>
</evidence>
<evidence type="ECO:0000256" key="10">
    <source>
        <dbReference type="ARBA" id="ARBA00024849"/>
    </source>
</evidence>
<evidence type="ECO:0000256" key="4">
    <source>
        <dbReference type="ARBA" id="ARBA00016902"/>
    </source>
</evidence>
<dbReference type="Pfam" id="PF05698">
    <property type="entry name" value="Trigger_C"/>
    <property type="match status" value="1"/>
</dbReference>
<evidence type="ECO:0000256" key="2">
    <source>
        <dbReference type="ARBA" id="ARBA00005464"/>
    </source>
</evidence>
<comment type="domain">
    <text evidence="12">Consists of 3 domains; the N-terminus binds the ribosome, the middle domain has PPIase activity, while the C-terminus has intrinsic chaperone activity on its own.</text>
</comment>
<dbReference type="SUPFAM" id="SSF102735">
    <property type="entry name" value="Trigger factor ribosome-binding domain"/>
    <property type="match status" value="1"/>
</dbReference>
<dbReference type="Gene3D" id="3.30.70.1050">
    <property type="entry name" value="Trigger factor ribosome-binding domain"/>
    <property type="match status" value="1"/>
</dbReference>
<dbReference type="InterPro" id="IPR008881">
    <property type="entry name" value="Trigger_fac_ribosome-bd_bac"/>
</dbReference>
<protein>
    <recommendedName>
        <fullName evidence="4 12">Trigger factor</fullName>
        <shortName evidence="12">TF</shortName>
        <ecNumber evidence="3 12">5.2.1.8</ecNumber>
    </recommendedName>
    <alternativeName>
        <fullName evidence="11 12">PPIase</fullName>
    </alternativeName>
</protein>
<dbReference type="PROSITE" id="PS50059">
    <property type="entry name" value="FKBP_PPIASE"/>
    <property type="match status" value="1"/>
</dbReference>
<evidence type="ECO:0000256" key="13">
    <source>
        <dbReference type="PROSITE-ProRule" id="PRU00277"/>
    </source>
</evidence>